<dbReference type="STRING" id="441112.SAMN04488094_102519"/>
<reference evidence="2 3" key="1">
    <citation type="submission" date="2016-10" db="EMBL/GenBank/DDBJ databases">
        <authorList>
            <person name="de Groot N.N."/>
        </authorList>
    </citation>
    <scope>NUCLEOTIDE SEQUENCE [LARGE SCALE GENOMIC DNA]</scope>
    <source>
        <strain evidence="2 3">DSM 19548</strain>
    </source>
</reference>
<dbReference type="Gene3D" id="3.40.50.300">
    <property type="entry name" value="P-loop containing nucleotide triphosphate hydrolases"/>
    <property type="match status" value="1"/>
</dbReference>
<dbReference type="PANTHER" id="PTHR10605">
    <property type="entry name" value="HEPARAN SULFATE SULFOTRANSFERASE"/>
    <property type="match status" value="1"/>
</dbReference>
<keyword evidence="3" id="KW-1185">Reference proteome</keyword>
<dbReference type="SUPFAM" id="SSF52540">
    <property type="entry name" value="P-loop containing nucleoside triphosphate hydrolases"/>
    <property type="match status" value="1"/>
</dbReference>
<dbReference type="PANTHER" id="PTHR10605:SF56">
    <property type="entry name" value="BIFUNCTIONAL HEPARAN SULFATE N-DEACETYLASE_N-SULFOTRANSFERASE"/>
    <property type="match status" value="1"/>
</dbReference>
<accession>A0A1I1GD89</accession>
<dbReference type="Pfam" id="PF13469">
    <property type="entry name" value="Sulfotransfer_3"/>
    <property type="match status" value="1"/>
</dbReference>
<evidence type="ECO:0000313" key="2">
    <source>
        <dbReference type="EMBL" id="SFC09541.1"/>
    </source>
</evidence>
<dbReference type="InterPro" id="IPR037359">
    <property type="entry name" value="NST/OST"/>
</dbReference>
<dbReference type="AlphaFoldDB" id="A0A1I1GD89"/>
<protein>
    <submittedName>
        <fullName evidence="2">Sulfotransferase family protein</fullName>
    </submittedName>
</protein>
<dbReference type="InterPro" id="IPR027417">
    <property type="entry name" value="P-loop_NTPase"/>
</dbReference>
<keyword evidence="1 2" id="KW-0808">Transferase</keyword>
<organism evidence="2 3">
    <name type="scientific">Tropicimonas isoalkanivorans</name>
    <dbReference type="NCBI Taxonomy" id="441112"/>
    <lineage>
        <taxon>Bacteria</taxon>
        <taxon>Pseudomonadati</taxon>
        <taxon>Pseudomonadota</taxon>
        <taxon>Alphaproteobacteria</taxon>
        <taxon>Rhodobacterales</taxon>
        <taxon>Roseobacteraceae</taxon>
        <taxon>Tropicimonas</taxon>
    </lineage>
</organism>
<evidence type="ECO:0000313" key="3">
    <source>
        <dbReference type="Proteomes" id="UP000198728"/>
    </source>
</evidence>
<proteinExistence type="predicted"/>
<evidence type="ECO:0000256" key="1">
    <source>
        <dbReference type="ARBA" id="ARBA00022679"/>
    </source>
</evidence>
<dbReference type="GO" id="GO:0008146">
    <property type="term" value="F:sulfotransferase activity"/>
    <property type="evidence" value="ECO:0007669"/>
    <property type="project" value="InterPro"/>
</dbReference>
<dbReference type="RefSeq" id="WP_177208266.1">
    <property type="nucleotide sequence ID" value="NZ_FOLG01000002.1"/>
</dbReference>
<dbReference type="EMBL" id="FOLG01000002">
    <property type="protein sequence ID" value="SFC09541.1"/>
    <property type="molecule type" value="Genomic_DNA"/>
</dbReference>
<dbReference type="Proteomes" id="UP000198728">
    <property type="component" value="Unassembled WGS sequence"/>
</dbReference>
<gene>
    <name evidence="2" type="ORF">SAMN04488094_102519</name>
</gene>
<sequence length="309" mass="33882">MGPDVIVAGMPKAGTTALWAAMARHPSVFIPEHKEPGYFAFAGTDARPKAGPFDPDYFDRIVTDPGDYARLFAGAGARLGLDASPVYALDPTAPVRIAAEVPDAKVLLILRDPVRRAFSQFAHHVRDGLETTADFGEALAREGDRLANGWSPFFGYAAGGRYRRIISRFEAAVPEDRLCVLFHEDMEDDPAATLARVAAFLGLDAGPEGALDERHNLASAQANAARFPGLRRMLSHPGKATRVVSRLLPKAGRRRVKATLERINAGRRPVLDTYVARQLARSLEEDIAWVEQRFDRDLAHWRHDQVAAA</sequence>
<name>A0A1I1GD89_9RHOB</name>